<keyword evidence="2 4" id="KW-0694">RNA-binding</keyword>
<evidence type="ECO:0000313" key="7">
    <source>
        <dbReference type="EMBL" id="GAA4891330.1"/>
    </source>
</evidence>
<dbReference type="Proteomes" id="UP001499988">
    <property type="component" value="Unassembled WGS sequence"/>
</dbReference>
<evidence type="ECO:0000256" key="5">
    <source>
        <dbReference type="SAM" id="MobiDB-lite"/>
    </source>
</evidence>
<proteinExistence type="inferred from homology"/>
<sequence>MSKQRSNEQNSTELNSVRLDKWLWAARFYKTRALAQEMINGGKVQVNGQRNKPSRKLERGATLTLWQGHDEKEIVILALSEKRLSAPLAQALYEETELSVEKRAERAEQRRLLADADHTARRPDKKQRRQLLRVKHQDE</sequence>
<evidence type="ECO:0000256" key="2">
    <source>
        <dbReference type="ARBA" id="ARBA00022884"/>
    </source>
</evidence>
<comment type="caution">
    <text evidence="7">The sequence shown here is derived from an EMBL/GenBank/DDBJ whole genome shotgun (WGS) entry which is preliminary data.</text>
</comment>
<evidence type="ECO:0000313" key="8">
    <source>
        <dbReference type="Proteomes" id="UP001499988"/>
    </source>
</evidence>
<dbReference type="PIRSF" id="PIRSF016821">
    <property type="entry name" value="HSP15"/>
    <property type="match status" value="1"/>
</dbReference>
<dbReference type="EMBL" id="BAABJZ010000085">
    <property type="protein sequence ID" value="GAA4891330.1"/>
    <property type="molecule type" value="Genomic_DNA"/>
</dbReference>
<dbReference type="SMART" id="SM00363">
    <property type="entry name" value="S4"/>
    <property type="match status" value="1"/>
</dbReference>
<dbReference type="CDD" id="cd00165">
    <property type="entry name" value="S4"/>
    <property type="match status" value="1"/>
</dbReference>
<dbReference type="RefSeq" id="WP_345335807.1">
    <property type="nucleotide sequence ID" value="NZ_BAABJZ010000085.1"/>
</dbReference>
<keyword evidence="7" id="KW-0346">Stress response</keyword>
<feature type="region of interest" description="Disordered" evidence="5">
    <location>
        <begin position="112"/>
        <end position="139"/>
    </location>
</feature>
<evidence type="ECO:0000256" key="1">
    <source>
        <dbReference type="ARBA" id="ARBA00008396"/>
    </source>
</evidence>
<dbReference type="PROSITE" id="PS50889">
    <property type="entry name" value="S4"/>
    <property type="match status" value="1"/>
</dbReference>
<feature type="domain" description="RNA-binding S4" evidence="6">
    <location>
        <begin position="17"/>
        <end position="80"/>
    </location>
</feature>
<accession>A0ABP9F032</accession>
<gene>
    <name evidence="7" type="primary">hslR</name>
    <name evidence="7" type="ORF">GCM10023333_25740</name>
</gene>
<dbReference type="InterPro" id="IPR036986">
    <property type="entry name" value="S4_RNA-bd_sf"/>
</dbReference>
<keyword evidence="3 4" id="KW-0238">DNA-binding</keyword>
<dbReference type="InterPro" id="IPR002942">
    <property type="entry name" value="S4_RNA-bd"/>
</dbReference>
<feature type="compositionally biased region" description="Basic and acidic residues" evidence="5">
    <location>
        <begin position="112"/>
        <end position="122"/>
    </location>
</feature>
<dbReference type="InterPro" id="IPR025708">
    <property type="entry name" value="HSP15"/>
</dbReference>
<reference evidence="8" key="1">
    <citation type="journal article" date="2019" name="Int. J. Syst. Evol. Microbiol.">
        <title>The Global Catalogue of Microorganisms (GCM) 10K type strain sequencing project: providing services to taxonomists for standard genome sequencing and annotation.</title>
        <authorList>
            <consortium name="The Broad Institute Genomics Platform"/>
            <consortium name="The Broad Institute Genome Sequencing Center for Infectious Disease"/>
            <person name="Wu L."/>
            <person name="Ma J."/>
        </authorList>
    </citation>
    <scope>NUCLEOTIDE SEQUENCE [LARGE SCALE GENOMIC DNA]</scope>
    <source>
        <strain evidence="8">JCM 18401</strain>
    </source>
</reference>
<dbReference type="SUPFAM" id="SSF55174">
    <property type="entry name" value="Alpha-L RNA-binding motif"/>
    <property type="match status" value="1"/>
</dbReference>
<keyword evidence="8" id="KW-1185">Reference proteome</keyword>
<evidence type="ECO:0000256" key="3">
    <source>
        <dbReference type="ARBA" id="ARBA00023125"/>
    </source>
</evidence>
<feature type="compositionally biased region" description="Basic residues" evidence="5">
    <location>
        <begin position="123"/>
        <end position="139"/>
    </location>
</feature>
<dbReference type="Gene3D" id="3.10.290.10">
    <property type="entry name" value="RNA-binding S4 domain"/>
    <property type="match status" value="1"/>
</dbReference>
<evidence type="ECO:0000259" key="6">
    <source>
        <dbReference type="SMART" id="SM00363"/>
    </source>
</evidence>
<protein>
    <recommendedName>
        <fullName evidence="4">Heat shock protein 15</fullName>
    </recommendedName>
</protein>
<dbReference type="NCBIfam" id="NF007673">
    <property type="entry name" value="PRK10348.1"/>
    <property type="match status" value="1"/>
</dbReference>
<dbReference type="Pfam" id="PF01479">
    <property type="entry name" value="S4"/>
    <property type="match status" value="1"/>
</dbReference>
<evidence type="ECO:0000256" key="4">
    <source>
        <dbReference type="PIRNR" id="PIRNR016821"/>
    </source>
</evidence>
<name>A0ABP9F032_9GAMM</name>
<comment type="similarity">
    <text evidence="1 4">Belongs to the HSP15 family.</text>
</comment>
<organism evidence="7 8">
    <name type="scientific">Ferrimonas pelagia</name>
    <dbReference type="NCBI Taxonomy" id="1177826"/>
    <lineage>
        <taxon>Bacteria</taxon>
        <taxon>Pseudomonadati</taxon>
        <taxon>Pseudomonadota</taxon>
        <taxon>Gammaproteobacteria</taxon>
        <taxon>Alteromonadales</taxon>
        <taxon>Ferrimonadaceae</taxon>
        <taxon>Ferrimonas</taxon>
    </lineage>
</organism>